<name>A0AAQ4DP72_AMBAM</name>
<dbReference type="Proteomes" id="UP001321473">
    <property type="component" value="Unassembled WGS sequence"/>
</dbReference>
<feature type="region of interest" description="Disordered" evidence="1">
    <location>
        <begin position="1"/>
        <end position="27"/>
    </location>
</feature>
<evidence type="ECO:0000313" key="3">
    <source>
        <dbReference type="Proteomes" id="UP001321473"/>
    </source>
</evidence>
<comment type="caution">
    <text evidence="2">The sequence shown here is derived from an EMBL/GenBank/DDBJ whole genome shotgun (WGS) entry which is preliminary data.</text>
</comment>
<dbReference type="AlphaFoldDB" id="A0AAQ4DP72"/>
<sequence>MLSYLSEVTEREGDSREEDNEEEIPRTSIEATYKPVAALAPPIAQGLAIPATVTSATSGLTTTTAAITTTVPTTTTTTSSTTVTTTTSTTTTTTTKSTSTTTTTAPPRSSPAVPAYTLLCTVSNVFGSASVVPTDGLCDLLFYDSLSRGGQNKLGHGYNSGLRFFIRLSTVLRATGIGVSFHKDSNEVSARAYSRSFESAVVDLWNRGVSHFGVLDIYGKTEERVIIACLKLLQKIYSIIRTKETAQRPCYTVFGARFENPVHHQAILHTKFARRRQRTQKSPSVSHFLTPSATSCLVPAPDWA</sequence>
<evidence type="ECO:0000256" key="1">
    <source>
        <dbReference type="SAM" id="MobiDB-lite"/>
    </source>
</evidence>
<keyword evidence="3" id="KW-1185">Reference proteome</keyword>
<reference evidence="2 3" key="1">
    <citation type="journal article" date="2023" name="Arcadia Sci">
        <title>De novo assembly of a long-read Amblyomma americanum tick genome.</title>
        <authorList>
            <person name="Chou S."/>
            <person name="Poskanzer K.E."/>
            <person name="Rollins M."/>
            <person name="Thuy-Boun P.S."/>
        </authorList>
    </citation>
    <scope>NUCLEOTIDE SEQUENCE [LARGE SCALE GENOMIC DNA]</scope>
    <source>
        <strain evidence="2">F_SG_1</strain>
        <tissue evidence="2">Salivary glands</tissue>
    </source>
</reference>
<accession>A0AAQ4DP72</accession>
<gene>
    <name evidence="2" type="ORF">V5799_033129</name>
</gene>
<proteinExistence type="predicted"/>
<organism evidence="2 3">
    <name type="scientific">Amblyomma americanum</name>
    <name type="common">Lone star tick</name>
    <dbReference type="NCBI Taxonomy" id="6943"/>
    <lineage>
        <taxon>Eukaryota</taxon>
        <taxon>Metazoa</taxon>
        <taxon>Ecdysozoa</taxon>
        <taxon>Arthropoda</taxon>
        <taxon>Chelicerata</taxon>
        <taxon>Arachnida</taxon>
        <taxon>Acari</taxon>
        <taxon>Parasitiformes</taxon>
        <taxon>Ixodida</taxon>
        <taxon>Ixodoidea</taxon>
        <taxon>Ixodidae</taxon>
        <taxon>Amblyomminae</taxon>
        <taxon>Amblyomma</taxon>
    </lineage>
</organism>
<dbReference type="EMBL" id="JARKHS020028440">
    <property type="protein sequence ID" value="KAK8764262.1"/>
    <property type="molecule type" value="Genomic_DNA"/>
</dbReference>
<evidence type="ECO:0000313" key="2">
    <source>
        <dbReference type="EMBL" id="KAK8764262.1"/>
    </source>
</evidence>
<feature type="region of interest" description="Disordered" evidence="1">
    <location>
        <begin position="74"/>
        <end position="110"/>
    </location>
</feature>
<protein>
    <submittedName>
        <fullName evidence="2">Uncharacterized protein</fullName>
    </submittedName>
</protein>